<dbReference type="PROSITE" id="PS00376">
    <property type="entry name" value="ADOMET_SYNTHASE_1"/>
    <property type="match status" value="1"/>
</dbReference>
<dbReference type="HAMAP" id="MF_00086">
    <property type="entry name" value="S_AdoMet_synth1"/>
    <property type="match status" value="1"/>
</dbReference>
<feature type="binding site" description="in other chain" evidence="10">
    <location>
        <begin position="255"/>
        <end position="256"/>
    </location>
    <ligand>
        <name>ATP</name>
        <dbReference type="ChEBI" id="CHEBI:30616"/>
        <note>ligand shared between two neighboring subunits</note>
    </ligand>
</feature>
<feature type="binding site" description="in other chain" evidence="10">
    <location>
        <position position="57"/>
    </location>
    <ligand>
        <name>L-methionine</name>
        <dbReference type="ChEBI" id="CHEBI:57844"/>
        <note>ligand shared between two neighboring subunits</note>
    </ligand>
</feature>
<dbReference type="InterPro" id="IPR022631">
    <property type="entry name" value="ADOMET_SYNTHASE_CS"/>
</dbReference>
<accession>A0A4D7ALC5</accession>
<feature type="binding site" evidence="10">
    <location>
        <position position="44"/>
    </location>
    <ligand>
        <name>K(+)</name>
        <dbReference type="ChEBI" id="CHEBI:29103"/>
    </ligand>
</feature>
<gene>
    <name evidence="10 16" type="primary">metK</name>
    <name evidence="16" type="ORF">EIO64_01575</name>
</gene>
<feature type="region of interest" description="Flexible loop" evidence="10">
    <location>
        <begin position="100"/>
        <end position="110"/>
    </location>
</feature>
<dbReference type="CDD" id="cd18079">
    <property type="entry name" value="S-AdoMet_synt"/>
    <property type="match status" value="1"/>
</dbReference>
<dbReference type="InterPro" id="IPR022630">
    <property type="entry name" value="S-AdoMet_synt_C"/>
</dbReference>
<dbReference type="PANTHER" id="PTHR11964">
    <property type="entry name" value="S-ADENOSYLMETHIONINE SYNTHETASE"/>
    <property type="match status" value="1"/>
</dbReference>
<evidence type="ECO:0000256" key="12">
    <source>
        <dbReference type="RuleBase" id="RU004462"/>
    </source>
</evidence>
<feature type="domain" description="S-adenosylmethionine synthetase C-terminal" evidence="15">
    <location>
        <begin position="244"/>
        <end position="382"/>
    </location>
</feature>
<dbReference type="GO" id="GO:0000287">
    <property type="term" value="F:magnesium ion binding"/>
    <property type="evidence" value="ECO:0007669"/>
    <property type="project" value="UniProtKB-UniRule"/>
</dbReference>
<feature type="binding site" evidence="10">
    <location>
        <position position="249"/>
    </location>
    <ligand>
        <name>ATP</name>
        <dbReference type="ChEBI" id="CHEBI:30616"/>
        <note>ligand shared between two neighboring subunits</note>
    </ligand>
</feature>
<feature type="binding site" description="in other chain" evidence="10">
    <location>
        <position position="100"/>
    </location>
    <ligand>
        <name>L-methionine</name>
        <dbReference type="ChEBI" id="CHEBI:57844"/>
        <note>ligand shared between two neighboring subunits</note>
    </ligand>
</feature>
<dbReference type="EC" id="2.5.1.6" evidence="10"/>
<dbReference type="SUPFAM" id="SSF55973">
    <property type="entry name" value="S-adenosylmethionine synthetase"/>
    <property type="match status" value="3"/>
</dbReference>
<comment type="subcellular location">
    <subcellularLocation>
        <location evidence="10 11">Cytoplasm</location>
    </subcellularLocation>
</comment>
<feature type="binding site" description="in other chain" evidence="10">
    <location>
        <begin position="240"/>
        <end position="241"/>
    </location>
    <ligand>
        <name>ATP</name>
        <dbReference type="ChEBI" id="CHEBI:30616"/>
        <note>ligand shared between two neighboring subunits</note>
    </ligand>
</feature>
<keyword evidence="6 10" id="KW-0547">Nucleotide-binding</keyword>
<keyword evidence="9 10" id="KW-0630">Potassium</keyword>
<dbReference type="InterPro" id="IPR002133">
    <property type="entry name" value="S-AdoMet_synthetase"/>
</dbReference>
<evidence type="ECO:0000259" key="15">
    <source>
        <dbReference type="Pfam" id="PF02773"/>
    </source>
</evidence>
<dbReference type="Pfam" id="PF02772">
    <property type="entry name" value="S-AdoMet_synt_M"/>
    <property type="match status" value="1"/>
</dbReference>
<name>A0A4D7ALC5_9FIRM</name>
<comment type="similarity">
    <text evidence="2 10 12">Belongs to the AdoMet synthase family.</text>
</comment>
<evidence type="ECO:0000256" key="3">
    <source>
        <dbReference type="ARBA" id="ARBA00022563"/>
    </source>
</evidence>
<evidence type="ECO:0000256" key="4">
    <source>
        <dbReference type="ARBA" id="ARBA00022679"/>
    </source>
</evidence>
<dbReference type="UniPathway" id="UPA00315">
    <property type="reaction ID" value="UER00080"/>
</dbReference>
<keyword evidence="7 10" id="KW-0067">ATP-binding</keyword>
<keyword evidence="3 10" id="KW-0554">One-carbon metabolism</keyword>
<dbReference type="GO" id="GO:0006556">
    <property type="term" value="P:S-adenosylmethionine biosynthetic process"/>
    <property type="evidence" value="ECO:0007669"/>
    <property type="project" value="UniProtKB-UniRule"/>
</dbReference>
<dbReference type="FunFam" id="3.30.300.10:FF:000004">
    <property type="entry name" value="S-adenosylmethionine synthase"/>
    <property type="match status" value="1"/>
</dbReference>
<dbReference type="FunFam" id="3.30.300.10:FF:000003">
    <property type="entry name" value="S-adenosylmethionine synthase"/>
    <property type="match status" value="1"/>
</dbReference>
<protein>
    <recommendedName>
        <fullName evidence="10">S-adenosylmethionine synthase</fullName>
        <shortName evidence="10">AdoMet synthase</shortName>
        <ecNumber evidence="10">2.5.1.6</ecNumber>
    </recommendedName>
    <alternativeName>
        <fullName evidence="10">MAT</fullName>
    </alternativeName>
    <alternativeName>
        <fullName evidence="10">Methionine adenosyltransferase</fullName>
    </alternativeName>
</protein>
<evidence type="ECO:0000256" key="2">
    <source>
        <dbReference type="ARBA" id="ARBA00009685"/>
    </source>
</evidence>
<feature type="binding site" description="in other chain" evidence="10">
    <location>
        <begin position="173"/>
        <end position="175"/>
    </location>
    <ligand>
        <name>ATP</name>
        <dbReference type="ChEBI" id="CHEBI:30616"/>
        <note>ligand shared between two neighboring subunits</note>
    </ligand>
</feature>
<comment type="caution">
    <text evidence="10">Lacks conserved residue(s) required for the propagation of feature annotation.</text>
</comment>
<keyword evidence="4 10" id="KW-0808">Transferase</keyword>
<evidence type="ECO:0000256" key="9">
    <source>
        <dbReference type="ARBA" id="ARBA00022958"/>
    </source>
</evidence>
<evidence type="ECO:0000259" key="14">
    <source>
        <dbReference type="Pfam" id="PF02772"/>
    </source>
</evidence>
<evidence type="ECO:0000313" key="17">
    <source>
        <dbReference type="Proteomes" id="UP000298642"/>
    </source>
</evidence>
<dbReference type="GO" id="GO:0006730">
    <property type="term" value="P:one-carbon metabolic process"/>
    <property type="evidence" value="ECO:0007669"/>
    <property type="project" value="UniProtKB-KW"/>
</dbReference>
<evidence type="ECO:0000256" key="8">
    <source>
        <dbReference type="ARBA" id="ARBA00022842"/>
    </source>
</evidence>
<comment type="pathway">
    <text evidence="1 10">Amino-acid biosynthesis; S-adenosyl-L-methionine biosynthesis; S-adenosyl-L-methionine from L-methionine: step 1/1.</text>
</comment>
<dbReference type="GeneID" id="89523372"/>
<dbReference type="Pfam" id="PF02773">
    <property type="entry name" value="S-AdoMet_synt_C"/>
    <property type="match status" value="1"/>
</dbReference>
<dbReference type="GO" id="GO:0005524">
    <property type="term" value="F:ATP binding"/>
    <property type="evidence" value="ECO:0007669"/>
    <property type="project" value="UniProtKB-UniRule"/>
</dbReference>
<dbReference type="PIRSF" id="PIRSF000497">
    <property type="entry name" value="MAT"/>
    <property type="match status" value="1"/>
</dbReference>
<dbReference type="Proteomes" id="UP000298642">
    <property type="component" value="Chromosome"/>
</dbReference>
<evidence type="ECO:0000256" key="11">
    <source>
        <dbReference type="RuleBase" id="RU000542"/>
    </source>
</evidence>
<keyword evidence="17" id="KW-1185">Reference proteome</keyword>
<keyword evidence="10" id="KW-0963">Cytoplasm</keyword>
<dbReference type="KEGG" id="obj:EIO64_01575"/>
<dbReference type="PROSITE" id="PS00377">
    <property type="entry name" value="ADOMET_SYNTHASE_2"/>
    <property type="match status" value="1"/>
</dbReference>
<dbReference type="AlphaFoldDB" id="A0A4D7ALC5"/>
<evidence type="ECO:0000256" key="7">
    <source>
        <dbReference type="ARBA" id="ARBA00022840"/>
    </source>
</evidence>
<feature type="domain" description="S-adenosylmethionine synthetase N-terminal" evidence="13">
    <location>
        <begin position="5"/>
        <end position="102"/>
    </location>
</feature>
<feature type="binding site" description="in other chain" evidence="10">
    <location>
        <position position="16"/>
    </location>
    <ligand>
        <name>ATP</name>
        <dbReference type="ChEBI" id="CHEBI:30616"/>
        <note>ligand shared between two neighboring subunits</note>
    </ligand>
</feature>
<evidence type="ECO:0000313" key="16">
    <source>
        <dbReference type="EMBL" id="QCI58075.1"/>
    </source>
</evidence>
<dbReference type="InterPro" id="IPR022629">
    <property type="entry name" value="S-AdoMet_synt_central"/>
</dbReference>
<evidence type="ECO:0000256" key="10">
    <source>
        <dbReference type="HAMAP-Rule" id="MF_00086"/>
    </source>
</evidence>
<feature type="domain" description="S-adenosylmethionine synthetase central" evidence="14">
    <location>
        <begin position="124"/>
        <end position="241"/>
    </location>
</feature>
<comment type="function">
    <text evidence="10">Catalyzes the formation of S-adenosylmethionine (AdoMet) from methionine and ATP. The overall synthetic reaction is composed of two sequential steps, AdoMet formation and the subsequent tripolyphosphate hydrolysis which occurs prior to release of AdoMet from the enzyme.</text>
</comment>
<comment type="cofactor">
    <cofactor evidence="10">
        <name>K(+)</name>
        <dbReference type="ChEBI" id="CHEBI:29103"/>
    </cofactor>
    <text evidence="10">Binds 1 potassium ion per subunit.</text>
</comment>
<dbReference type="InterPro" id="IPR022628">
    <property type="entry name" value="S-AdoMet_synt_N"/>
</dbReference>
<proteinExistence type="inferred from homology"/>
<dbReference type="EMBL" id="CP034413">
    <property type="protein sequence ID" value="QCI58075.1"/>
    <property type="molecule type" value="Genomic_DNA"/>
</dbReference>
<dbReference type="Pfam" id="PF00438">
    <property type="entry name" value="S-AdoMet_synt_N"/>
    <property type="match status" value="1"/>
</dbReference>
<evidence type="ECO:0000259" key="13">
    <source>
        <dbReference type="Pfam" id="PF00438"/>
    </source>
</evidence>
<feature type="binding site" evidence="10">
    <location>
        <position position="276"/>
    </location>
    <ligand>
        <name>ATP</name>
        <dbReference type="ChEBI" id="CHEBI:30616"/>
        <note>ligand shared between two neighboring subunits</note>
    </ligand>
</feature>
<keyword evidence="8 10" id="KW-0460">Magnesium</keyword>
<dbReference type="NCBIfam" id="TIGR01034">
    <property type="entry name" value="metK"/>
    <property type="match status" value="1"/>
</dbReference>
<dbReference type="RefSeq" id="WP_021750104.1">
    <property type="nucleotide sequence ID" value="NZ_CAUWCU010000010.1"/>
</dbReference>
<dbReference type="InterPro" id="IPR022636">
    <property type="entry name" value="S-AdoMet_synthetase_sfam"/>
</dbReference>
<evidence type="ECO:0000256" key="6">
    <source>
        <dbReference type="ARBA" id="ARBA00022741"/>
    </source>
</evidence>
<feature type="binding site" evidence="10">
    <location>
        <position position="249"/>
    </location>
    <ligand>
        <name>L-methionine</name>
        <dbReference type="ChEBI" id="CHEBI:57844"/>
        <note>ligand shared between two neighboring subunits</note>
    </ligand>
</feature>
<feature type="binding site" evidence="10">
    <location>
        <position position="18"/>
    </location>
    <ligand>
        <name>Mg(2+)</name>
        <dbReference type="ChEBI" id="CHEBI:18420"/>
    </ligand>
</feature>
<organism evidence="16 17">
    <name type="scientific">Dysosmobacter welbionis</name>
    <dbReference type="NCBI Taxonomy" id="2093857"/>
    <lineage>
        <taxon>Bacteria</taxon>
        <taxon>Bacillati</taxon>
        <taxon>Bacillota</taxon>
        <taxon>Clostridia</taxon>
        <taxon>Eubacteriales</taxon>
        <taxon>Oscillospiraceae</taxon>
        <taxon>Dysosmobacter</taxon>
    </lineage>
</organism>
<dbReference type="GO" id="GO:0005737">
    <property type="term" value="C:cytoplasm"/>
    <property type="evidence" value="ECO:0007669"/>
    <property type="project" value="UniProtKB-SubCell"/>
</dbReference>
<feature type="binding site" description="in other chain" evidence="10">
    <location>
        <position position="280"/>
    </location>
    <ligand>
        <name>L-methionine</name>
        <dbReference type="ChEBI" id="CHEBI:57844"/>
        <note>ligand shared between two neighboring subunits</note>
    </ligand>
</feature>
<comment type="cofactor">
    <cofactor evidence="10">
        <name>Mg(2+)</name>
        <dbReference type="ChEBI" id="CHEBI:18420"/>
    </cofactor>
    <text evidence="10">Binds 2 divalent ions per subunit.</text>
</comment>
<evidence type="ECO:0000256" key="5">
    <source>
        <dbReference type="ARBA" id="ARBA00022723"/>
    </source>
</evidence>
<dbReference type="Gene3D" id="3.30.300.10">
    <property type="match status" value="3"/>
</dbReference>
<sequence length="395" mass="42892">MARHYLFTSESVTEGHPDKVCDQISDAVLDAILEQDPNGRVACETTACTGLIHVMGEITTSCYVDIAHIAREVVRDIGYDRGKYGFDCDTCAVVTSIDEQSADIAMGVDKSLENKEGTDSELSNGAGDQGMMFGYACDETPELMPLPLSLAQKLCKRMAEVRKSGQVPYMRPDGKSQVTVEYDEHNRPVRVDTVVISTQHDPDVSLEQIRKDMIEQVAKAVIPADMLDENTKYYVNPTGRFVKGGPAADSGLTGRKIIVDTYGGSAPHGGGCFSGKDPTKVDRSAAYAARYVAKNIVAAGLARRCQVQLAYAIGVAQPVSVLVDTFGTGTVGDDRLETAVRKVFDLRPTAIIRDLDLRKPIYRKLAAYGHMGREDLGVTWEKTDRTEALKAAAEA</sequence>
<dbReference type="GO" id="GO:0004478">
    <property type="term" value="F:methionine adenosyltransferase activity"/>
    <property type="evidence" value="ECO:0007669"/>
    <property type="project" value="UniProtKB-UniRule"/>
</dbReference>
<keyword evidence="5 10" id="KW-0479">Metal-binding</keyword>
<comment type="catalytic activity">
    <reaction evidence="10">
        <text>L-methionine + ATP + H2O = S-adenosyl-L-methionine + phosphate + diphosphate</text>
        <dbReference type="Rhea" id="RHEA:21080"/>
        <dbReference type="ChEBI" id="CHEBI:15377"/>
        <dbReference type="ChEBI" id="CHEBI:30616"/>
        <dbReference type="ChEBI" id="CHEBI:33019"/>
        <dbReference type="ChEBI" id="CHEBI:43474"/>
        <dbReference type="ChEBI" id="CHEBI:57844"/>
        <dbReference type="ChEBI" id="CHEBI:59789"/>
        <dbReference type="EC" id="2.5.1.6"/>
    </reaction>
</comment>
<evidence type="ECO:0000256" key="1">
    <source>
        <dbReference type="ARBA" id="ARBA00005224"/>
    </source>
</evidence>
<comment type="subunit">
    <text evidence="10">Homotetramer; dimer of dimers.</text>
</comment>
<reference evidence="17" key="1">
    <citation type="submission" date="2018-12" db="EMBL/GenBank/DDBJ databases">
        <title>Dusodibacter welbiota gen. nov., sp. nov., isolated from human faeces and emended description of the Oscillibacter genus.</title>
        <authorList>
            <person name="Le Roy T."/>
            <person name="Van der Smissen P."/>
            <person name="Delzenne N."/>
            <person name="Muccioli G."/>
            <person name="Collet J.F."/>
            <person name="Cani P.D."/>
        </authorList>
    </citation>
    <scope>NUCLEOTIDE SEQUENCE [LARGE SCALE GENOMIC DNA]</scope>
    <source>
        <strain evidence="17">J115</strain>
    </source>
</reference>